<dbReference type="Proteomes" id="UP001596012">
    <property type="component" value="Unassembled WGS sequence"/>
</dbReference>
<sequence>MPWSSGRPTLTIAAAWPYHQPSRPLLDAYPADPGPGRTADFTDVERQSIEINLS</sequence>
<name>A0ABV8Z3D8_9ACTN</name>
<reference evidence="2" key="1">
    <citation type="journal article" date="2019" name="Int. J. Syst. Evol. Microbiol.">
        <title>The Global Catalogue of Microorganisms (GCM) 10K type strain sequencing project: providing services to taxonomists for standard genome sequencing and annotation.</title>
        <authorList>
            <consortium name="The Broad Institute Genomics Platform"/>
            <consortium name="The Broad Institute Genome Sequencing Center for Infectious Disease"/>
            <person name="Wu L."/>
            <person name="Ma J."/>
        </authorList>
    </citation>
    <scope>NUCLEOTIDE SEQUENCE [LARGE SCALE GENOMIC DNA]</scope>
    <source>
        <strain evidence="2">DT43</strain>
    </source>
</reference>
<comment type="caution">
    <text evidence="1">The sequence shown here is derived from an EMBL/GenBank/DDBJ whole genome shotgun (WGS) entry which is preliminary data.</text>
</comment>
<gene>
    <name evidence="1" type="ORF">ACFPH6_47215</name>
</gene>
<organism evidence="1 2">
    <name type="scientific">Streptomyces xiangluensis</name>
    <dbReference type="NCBI Taxonomy" id="2665720"/>
    <lineage>
        <taxon>Bacteria</taxon>
        <taxon>Bacillati</taxon>
        <taxon>Actinomycetota</taxon>
        <taxon>Actinomycetes</taxon>
        <taxon>Kitasatosporales</taxon>
        <taxon>Streptomycetaceae</taxon>
        <taxon>Streptomyces</taxon>
    </lineage>
</organism>
<dbReference type="EMBL" id="JBHSFG010000107">
    <property type="protein sequence ID" value="MFC4471997.1"/>
    <property type="molecule type" value="Genomic_DNA"/>
</dbReference>
<dbReference type="RefSeq" id="WP_386355029.1">
    <property type="nucleotide sequence ID" value="NZ_JBHSFG010000107.1"/>
</dbReference>
<evidence type="ECO:0000313" key="1">
    <source>
        <dbReference type="EMBL" id="MFC4471997.1"/>
    </source>
</evidence>
<accession>A0ABV8Z3D8</accession>
<evidence type="ECO:0000313" key="2">
    <source>
        <dbReference type="Proteomes" id="UP001596012"/>
    </source>
</evidence>
<keyword evidence="2" id="KW-1185">Reference proteome</keyword>
<proteinExistence type="predicted"/>
<protein>
    <submittedName>
        <fullName evidence="1">Uncharacterized protein</fullName>
    </submittedName>
</protein>